<keyword evidence="2" id="KW-0812">Transmembrane</keyword>
<evidence type="ECO:0000313" key="3">
    <source>
        <dbReference type="EMBL" id="MFD2911167.1"/>
    </source>
</evidence>
<name>A0ABW5ZED7_9BACL</name>
<reference evidence="4" key="1">
    <citation type="journal article" date="2019" name="Int. J. Syst. Evol. Microbiol.">
        <title>The Global Catalogue of Microorganisms (GCM) 10K type strain sequencing project: providing services to taxonomists for standard genome sequencing and annotation.</title>
        <authorList>
            <consortium name="The Broad Institute Genomics Platform"/>
            <consortium name="The Broad Institute Genome Sequencing Center for Infectious Disease"/>
            <person name="Wu L."/>
            <person name="Ma J."/>
        </authorList>
    </citation>
    <scope>NUCLEOTIDE SEQUENCE [LARGE SCALE GENOMIC DNA]</scope>
    <source>
        <strain evidence="4">KCTC 13528</strain>
    </source>
</reference>
<feature type="coiled-coil region" evidence="1">
    <location>
        <begin position="46"/>
        <end position="73"/>
    </location>
</feature>
<feature type="transmembrane region" description="Helical" evidence="2">
    <location>
        <begin position="30"/>
        <end position="47"/>
    </location>
</feature>
<keyword evidence="4" id="KW-1185">Reference proteome</keyword>
<keyword evidence="1" id="KW-0175">Coiled coil</keyword>
<sequence length="96" mass="10802">MHIAVIVLVVVLIIVYFLPAGEQKVDFKDEGWIVAAIVTALAAYGVIELAKQEELKELTLDELKNELEQFDDLPDIDMIVENMEIEGTLHDFIDMG</sequence>
<comment type="caution">
    <text evidence="3">The sequence shown here is derived from an EMBL/GenBank/DDBJ whole genome shotgun (WGS) entry which is preliminary data.</text>
</comment>
<gene>
    <name evidence="3" type="ORF">ACFS5P_04715</name>
</gene>
<evidence type="ECO:0000313" key="4">
    <source>
        <dbReference type="Proteomes" id="UP001597561"/>
    </source>
</evidence>
<organism evidence="3 4">
    <name type="scientific">Jeotgalibacillus terrae</name>
    <dbReference type="NCBI Taxonomy" id="587735"/>
    <lineage>
        <taxon>Bacteria</taxon>
        <taxon>Bacillati</taxon>
        <taxon>Bacillota</taxon>
        <taxon>Bacilli</taxon>
        <taxon>Bacillales</taxon>
        <taxon>Caryophanaceae</taxon>
        <taxon>Jeotgalibacillus</taxon>
    </lineage>
</organism>
<proteinExistence type="predicted"/>
<keyword evidence="2" id="KW-0472">Membrane</keyword>
<protein>
    <submittedName>
        <fullName evidence="3">Uncharacterized protein</fullName>
    </submittedName>
</protein>
<dbReference type="Proteomes" id="UP001597561">
    <property type="component" value="Unassembled WGS sequence"/>
</dbReference>
<evidence type="ECO:0000256" key="2">
    <source>
        <dbReference type="SAM" id="Phobius"/>
    </source>
</evidence>
<evidence type="ECO:0000256" key="1">
    <source>
        <dbReference type="SAM" id="Coils"/>
    </source>
</evidence>
<keyword evidence="2" id="KW-1133">Transmembrane helix</keyword>
<dbReference type="EMBL" id="JBHUPG010000007">
    <property type="protein sequence ID" value="MFD2911167.1"/>
    <property type="molecule type" value="Genomic_DNA"/>
</dbReference>
<accession>A0ABW5ZED7</accession>
<dbReference type="RefSeq" id="WP_204728596.1">
    <property type="nucleotide sequence ID" value="NZ_JAFBDK010000004.1"/>
</dbReference>